<accession>A0ABP2YQL3</accession>
<dbReference type="PANTHER" id="PTHR33408">
    <property type="entry name" value="TRANSPOSASE"/>
    <property type="match status" value="1"/>
</dbReference>
<dbReference type="RefSeq" id="WP_023016130.1">
    <property type="nucleotide sequence ID" value="NZ_AXDY01000014.1"/>
</dbReference>
<dbReference type="Pfam" id="PF13751">
    <property type="entry name" value="DDE_Tnp_1_6"/>
    <property type="match status" value="1"/>
</dbReference>
<evidence type="ECO:0000313" key="3">
    <source>
        <dbReference type="Proteomes" id="UP000017131"/>
    </source>
</evidence>
<organism evidence="2 3">
    <name type="scientific">Staphylococcus simulans UMC-CNS-990</name>
    <dbReference type="NCBI Taxonomy" id="1405498"/>
    <lineage>
        <taxon>Bacteria</taxon>
        <taxon>Bacillati</taxon>
        <taxon>Bacillota</taxon>
        <taxon>Bacilli</taxon>
        <taxon>Bacillales</taxon>
        <taxon>Staphylococcaceae</taxon>
        <taxon>Staphylococcus</taxon>
    </lineage>
</organism>
<protein>
    <recommendedName>
        <fullName evidence="1">Transposase DDE domain-containing protein</fullName>
    </recommendedName>
</protein>
<evidence type="ECO:0000259" key="1">
    <source>
        <dbReference type="Pfam" id="PF13751"/>
    </source>
</evidence>
<evidence type="ECO:0000313" key="2">
    <source>
        <dbReference type="EMBL" id="ERS92419.1"/>
    </source>
</evidence>
<keyword evidence="3" id="KW-1185">Reference proteome</keyword>
<name>A0ABP2YQL3_STASI</name>
<dbReference type="InterPro" id="IPR025668">
    <property type="entry name" value="Tnp_DDE_dom"/>
</dbReference>
<gene>
    <name evidence="2" type="ORF">SSIM_11820</name>
</gene>
<dbReference type="EMBL" id="AXDY01000014">
    <property type="protein sequence ID" value="ERS92419.1"/>
    <property type="molecule type" value="Genomic_DNA"/>
</dbReference>
<dbReference type="Proteomes" id="UP000017131">
    <property type="component" value="Unassembled WGS sequence"/>
</dbReference>
<sequence length="127" mass="15062">MNPKAKSDTLKTIRRNMVWEYYKQFTREKLSDSKTSSIYKKRKIDVETFFGNLKANLGFTRMSVKRIQKVETEVGIACMAVNIRKLEALRAENFLDKIKKERFSFLYVKSVPFYWVPEQLCLGPFFI</sequence>
<proteinExistence type="predicted"/>
<reference evidence="2 3" key="1">
    <citation type="journal article" date="2013" name="Genome Announc.">
        <title>Draft Genome Sequence of Staphylococcus simulans UMC-CNS-990, Isolated from a Case of Chronic Bovine Mastitis.</title>
        <authorList>
            <person name="Calcutt M.J."/>
            <person name="Foecking M.F."/>
            <person name="Hsieh H.Y."/>
            <person name="Perry J."/>
            <person name="Stewart G.C."/>
            <person name="Middleton J.R."/>
        </authorList>
    </citation>
    <scope>NUCLEOTIDE SEQUENCE [LARGE SCALE GENOMIC DNA]</scope>
    <source>
        <strain evidence="2 3">UMC-CNS-990</strain>
    </source>
</reference>
<comment type="caution">
    <text evidence="2">The sequence shown here is derived from an EMBL/GenBank/DDBJ whole genome shotgun (WGS) entry which is preliminary data.</text>
</comment>
<feature type="domain" description="Transposase DDE" evidence="1">
    <location>
        <begin position="9"/>
        <end position="86"/>
    </location>
</feature>